<keyword evidence="13" id="KW-0808">Transferase</keyword>
<dbReference type="GO" id="GO:0005634">
    <property type="term" value="C:nucleus"/>
    <property type="evidence" value="ECO:0007669"/>
    <property type="project" value="UniProtKB-SubCell"/>
</dbReference>
<evidence type="ECO:0000256" key="12">
    <source>
        <dbReference type="ARBA" id="ARBA00022553"/>
    </source>
</evidence>
<dbReference type="GO" id="GO:0004674">
    <property type="term" value="F:protein serine/threonine kinase activity"/>
    <property type="evidence" value="ECO:0007669"/>
    <property type="project" value="UniProtKB-KW"/>
</dbReference>
<keyword evidence="16" id="KW-0418">Kinase</keyword>
<keyword evidence="22" id="KW-0804">Transcription</keyword>
<dbReference type="GO" id="GO:0005829">
    <property type="term" value="C:cytosol"/>
    <property type="evidence" value="ECO:0007669"/>
    <property type="project" value="TreeGrafter"/>
</dbReference>
<evidence type="ECO:0000256" key="13">
    <source>
        <dbReference type="ARBA" id="ARBA00022679"/>
    </source>
</evidence>
<evidence type="ECO:0000256" key="3">
    <source>
        <dbReference type="ARBA" id="ARBA00004574"/>
    </source>
</evidence>
<comment type="similarity">
    <text evidence="4">Belongs to the protein kinase superfamily. BUD32 family.</text>
</comment>
<keyword evidence="18" id="KW-0067">ATP-binding</keyword>
<evidence type="ECO:0000256" key="15">
    <source>
        <dbReference type="ARBA" id="ARBA00022741"/>
    </source>
</evidence>
<evidence type="ECO:0000256" key="14">
    <source>
        <dbReference type="ARBA" id="ARBA00022694"/>
    </source>
</evidence>
<dbReference type="InterPro" id="IPR008266">
    <property type="entry name" value="Tyr_kinase_AS"/>
</dbReference>
<evidence type="ECO:0000256" key="2">
    <source>
        <dbReference type="ARBA" id="ARBA00004496"/>
    </source>
</evidence>
<keyword evidence="19" id="KW-0779">Telomere</keyword>
<evidence type="ECO:0000256" key="1">
    <source>
        <dbReference type="ARBA" id="ARBA00004123"/>
    </source>
</evidence>
<proteinExistence type="inferred from homology"/>
<keyword evidence="17" id="KW-0378">Hydrolase</keyword>
<keyword evidence="14" id="KW-0819">tRNA processing</keyword>
<dbReference type="AlphaFoldDB" id="A0A060T423"/>
<keyword evidence="15" id="KW-0547">Nucleotide-binding</keyword>
<dbReference type="Pfam" id="PF00069">
    <property type="entry name" value="Pkinase"/>
    <property type="match status" value="1"/>
</dbReference>
<dbReference type="Gene3D" id="3.30.200.20">
    <property type="entry name" value="Phosphorylase Kinase, domain 1"/>
    <property type="match status" value="1"/>
</dbReference>
<dbReference type="GO" id="GO:0008033">
    <property type="term" value="P:tRNA processing"/>
    <property type="evidence" value="ECO:0007669"/>
    <property type="project" value="UniProtKB-KW"/>
</dbReference>
<evidence type="ECO:0000256" key="20">
    <source>
        <dbReference type="ARBA" id="ARBA00023015"/>
    </source>
</evidence>
<dbReference type="NCBIfam" id="TIGR03724">
    <property type="entry name" value="arch_bud32"/>
    <property type="match status" value="1"/>
</dbReference>
<sequence length="247" mass="27874">MDLENQLKGLLRGIEIERVSQGAEALVYWTNTHPFLDDAQTPLIVKYRPPKPYRHAALDAQLTKHRTLAEARILQKLGTMPVAAPRLVFVDPRNGLIWMEKVLGPSLKQWIWDQEAEGSANDEGSELEKVLINVGRQIGVLHLNEIVHGDLTTSNIVLRNGHEPTLIDFGLGSHSGLPEDKAVDLYVLERAVISTHPVNSDRYTELLLRGYQEHHEESGKVGKIKLKEVIKRLEDVRLRGRKRSMVG</sequence>
<comment type="catalytic activity">
    <reaction evidence="26">
        <text>L-threonyl-[protein] + ATP = O-phospho-L-threonyl-[protein] + ADP + H(+)</text>
        <dbReference type="Rhea" id="RHEA:46608"/>
        <dbReference type="Rhea" id="RHEA-COMP:11060"/>
        <dbReference type="Rhea" id="RHEA-COMP:11605"/>
        <dbReference type="ChEBI" id="CHEBI:15378"/>
        <dbReference type="ChEBI" id="CHEBI:30013"/>
        <dbReference type="ChEBI" id="CHEBI:30616"/>
        <dbReference type="ChEBI" id="CHEBI:61977"/>
        <dbReference type="ChEBI" id="CHEBI:456216"/>
        <dbReference type="EC" id="2.7.11.1"/>
    </reaction>
</comment>
<evidence type="ECO:0000256" key="19">
    <source>
        <dbReference type="ARBA" id="ARBA00022895"/>
    </source>
</evidence>
<evidence type="ECO:0000256" key="21">
    <source>
        <dbReference type="ARBA" id="ARBA00023159"/>
    </source>
</evidence>
<evidence type="ECO:0000259" key="28">
    <source>
        <dbReference type="PROSITE" id="PS50011"/>
    </source>
</evidence>
<keyword evidence="21" id="KW-0010">Activator</keyword>
<evidence type="ECO:0000256" key="10">
    <source>
        <dbReference type="ARBA" id="ARBA00022490"/>
    </source>
</evidence>
<evidence type="ECO:0000256" key="26">
    <source>
        <dbReference type="ARBA" id="ARBA00047899"/>
    </source>
</evidence>
<dbReference type="PANTHER" id="PTHR12209:SF0">
    <property type="entry name" value="EKC_KEOPS COMPLEX SUBUNIT TP53RK"/>
    <property type="match status" value="1"/>
</dbReference>
<dbReference type="Gene3D" id="1.10.510.10">
    <property type="entry name" value="Transferase(Phosphotransferase) domain 1"/>
    <property type="match status" value="1"/>
</dbReference>
<gene>
    <name evidence="29" type="ORF">GNLVRS02_ARAD1C38324g</name>
</gene>
<evidence type="ECO:0000256" key="6">
    <source>
        <dbReference type="ARBA" id="ARBA00012513"/>
    </source>
</evidence>
<evidence type="ECO:0000256" key="7">
    <source>
        <dbReference type="ARBA" id="ARBA00013948"/>
    </source>
</evidence>
<reference evidence="29" key="1">
    <citation type="submission" date="2014-02" db="EMBL/GenBank/DDBJ databases">
        <authorList>
            <person name="Genoscope - CEA"/>
        </authorList>
    </citation>
    <scope>NUCLEOTIDE SEQUENCE</scope>
    <source>
        <strain evidence="29">LS3</strain>
    </source>
</reference>
<evidence type="ECO:0000256" key="8">
    <source>
        <dbReference type="ARBA" id="ARBA00019973"/>
    </source>
</evidence>
<reference evidence="29" key="2">
    <citation type="submission" date="2014-06" db="EMBL/GenBank/DDBJ databases">
        <title>The complete genome of Blastobotrys (Arxula) adeninivorans LS3 - a yeast of biotechnological interest.</title>
        <authorList>
            <person name="Kunze G."/>
            <person name="Gaillardin C."/>
            <person name="Czernicka M."/>
            <person name="Durrens P."/>
            <person name="Martin T."/>
            <person name="Boer E."/>
            <person name="Gabaldon T."/>
            <person name="Cruz J."/>
            <person name="Talla E."/>
            <person name="Marck C."/>
            <person name="Goffeau A."/>
            <person name="Barbe V."/>
            <person name="Baret P."/>
            <person name="Baronian K."/>
            <person name="Beier S."/>
            <person name="Bleykasten C."/>
            <person name="Bode R."/>
            <person name="Casaregola S."/>
            <person name="Despons L."/>
            <person name="Fairhead C."/>
            <person name="Giersberg M."/>
            <person name="Gierski P."/>
            <person name="Hahnel U."/>
            <person name="Hartmann A."/>
            <person name="Jankowska D."/>
            <person name="Jubin C."/>
            <person name="Jung P."/>
            <person name="Lafontaine I."/>
            <person name="Leh-Louis V."/>
            <person name="Lemaire M."/>
            <person name="Marcet-Houben M."/>
            <person name="Mascher M."/>
            <person name="Morel G."/>
            <person name="Richard G.-F."/>
            <person name="Riechen J."/>
            <person name="Sacerdot C."/>
            <person name="Sarkar A."/>
            <person name="Savel G."/>
            <person name="Schacherer J."/>
            <person name="Sherman D."/>
            <person name="Straub M.-L."/>
            <person name="Stein N."/>
            <person name="Thierry A."/>
            <person name="Trautwein-Schult A."/>
            <person name="Westhof E."/>
            <person name="Worch S."/>
            <person name="Dujon B."/>
            <person name="Souciet J.-L."/>
            <person name="Wincker P."/>
            <person name="Scholz U."/>
            <person name="Neuveglise N."/>
        </authorList>
    </citation>
    <scope>NUCLEOTIDE SEQUENCE</scope>
    <source>
        <strain evidence="29">LS3</strain>
    </source>
</reference>
<dbReference type="InterPro" id="IPR011009">
    <property type="entry name" value="Kinase-like_dom_sf"/>
</dbReference>
<keyword evidence="20" id="KW-0805">Transcription regulation</keyword>
<keyword evidence="12" id="KW-0597">Phosphoprotein</keyword>
<dbReference type="PANTHER" id="PTHR12209">
    <property type="entry name" value="NON-SPECIFIC SERINE/THREONINE PROTEIN KINASE"/>
    <property type="match status" value="1"/>
</dbReference>
<comment type="subcellular location">
    <subcellularLocation>
        <location evidence="3">Chromosome</location>
        <location evidence="3">Telomere</location>
    </subcellularLocation>
    <subcellularLocation>
        <location evidence="2">Cytoplasm</location>
    </subcellularLocation>
    <subcellularLocation>
        <location evidence="1">Nucleus</location>
    </subcellularLocation>
</comment>
<dbReference type="GO" id="GO:0005524">
    <property type="term" value="F:ATP binding"/>
    <property type="evidence" value="ECO:0007669"/>
    <property type="project" value="UniProtKB-KW"/>
</dbReference>
<evidence type="ECO:0000256" key="25">
    <source>
        <dbReference type="ARBA" id="ARBA00033194"/>
    </source>
</evidence>
<dbReference type="InterPro" id="IPR000719">
    <property type="entry name" value="Prot_kinase_dom"/>
</dbReference>
<dbReference type="EMBL" id="HG937693">
    <property type="protein sequence ID" value="CDP35559.1"/>
    <property type="molecule type" value="Genomic_DNA"/>
</dbReference>
<evidence type="ECO:0000256" key="16">
    <source>
        <dbReference type="ARBA" id="ARBA00022777"/>
    </source>
</evidence>
<feature type="domain" description="Protein kinase" evidence="28">
    <location>
        <begin position="13"/>
        <end position="247"/>
    </location>
</feature>
<evidence type="ECO:0000256" key="11">
    <source>
        <dbReference type="ARBA" id="ARBA00022527"/>
    </source>
</evidence>
<evidence type="ECO:0000256" key="9">
    <source>
        <dbReference type="ARBA" id="ARBA00022454"/>
    </source>
</evidence>
<organism evidence="29">
    <name type="scientific">Blastobotrys adeninivorans</name>
    <name type="common">Yeast</name>
    <name type="synonym">Arxula adeninivorans</name>
    <dbReference type="NCBI Taxonomy" id="409370"/>
    <lineage>
        <taxon>Eukaryota</taxon>
        <taxon>Fungi</taxon>
        <taxon>Dikarya</taxon>
        <taxon>Ascomycota</taxon>
        <taxon>Saccharomycotina</taxon>
        <taxon>Dipodascomycetes</taxon>
        <taxon>Dipodascales</taxon>
        <taxon>Trichomonascaceae</taxon>
        <taxon>Blastobotrys</taxon>
    </lineage>
</organism>
<evidence type="ECO:0000256" key="17">
    <source>
        <dbReference type="ARBA" id="ARBA00022801"/>
    </source>
</evidence>
<dbReference type="GO" id="GO:0000781">
    <property type="term" value="C:chromosome, telomeric region"/>
    <property type="evidence" value="ECO:0007669"/>
    <property type="project" value="UniProtKB-SubCell"/>
</dbReference>
<evidence type="ECO:0000256" key="18">
    <source>
        <dbReference type="ARBA" id="ARBA00022840"/>
    </source>
</evidence>
<dbReference type="FunFam" id="1.10.510.10:FF:000745">
    <property type="entry name" value="Serine/threonine-protein kinase BUD32"/>
    <property type="match status" value="1"/>
</dbReference>
<comment type="subunit">
    <text evidence="5">Component of the EKC/KEOPS complex composed of at least BUD32, CGI121, GON7, KAE1 and PCC1; the whole complex dimerizes.</text>
</comment>
<evidence type="ECO:0000256" key="5">
    <source>
        <dbReference type="ARBA" id="ARBA00011534"/>
    </source>
</evidence>
<keyword evidence="10" id="KW-0963">Cytoplasm</keyword>
<dbReference type="GO" id="GO:0070525">
    <property type="term" value="P:tRNA threonylcarbamoyladenosine metabolic process"/>
    <property type="evidence" value="ECO:0007669"/>
    <property type="project" value="TreeGrafter"/>
</dbReference>
<dbReference type="PROSITE" id="PS00109">
    <property type="entry name" value="PROTEIN_KINASE_TYR"/>
    <property type="match status" value="1"/>
</dbReference>
<evidence type="ECO:0000256" key="23">
    <source>
        <dbReference type="ARBA" id="ARBA00023242"/>
    </source>
</evidence>
<evidence type="ECO:0000256" key="22">
    <source>
        <dbReference type="ARBA" id="ARBA00023163"/>
    </source>
</evidence>
<dbReference type="InterPro" id="IPR022495">
    <property type="entry name" value="Bud32"/>
</dbReference>
<comment type="catalytic activity">
    <reaction evidence="27">
        <text>L-seryl-[protein] + ATP = O-phospho-L-seryl-[protein] + ADP + H(+)</text>
        <dbReference type="Rhea" id="RHEA:17989"/>
        <dbReference type="Rhea" id="RHEA-COMP:9863"/>
        <dbReference type="Rhea" id="RHEA-COMP:11604"/>
        <dbReference type="ChEBI" id="CHEBI:15378"/>
        <dbReference type="ChEBI" id="CHEBI:29999"/>
        <dbReference type="ChEBI" id="CHEBI:30616"/>
        <dbReference type="ChEBI" id="CHEBI:83421"/>
        <dbReference type="ChEBI" id="CHEBI:456216"/>
        <dbReference type="EC" id="2.7.11.1"/>
    </reaction>
</comment>
<protein>
    <recommendedName>
        <fullName evidence="8">EKC/KEOPS complex subunit BUD32</fullName>
        <ecNumber evidence="6">2.7.11.1</ecNumber>
    </recommendedName>
    <alternativeName>
        <fullName evidence="24 25">Atypical Serine/threonine protein kinase BUD32</fullName>
    </alternativeName>
    <alternativeName>
        <fullName evidence="7">EKC/KEOPS complex subunit bud32</fullName>
    </alternativeName>
</protein>
<dbReference type="GO" id="GO:0000408">
    <property type="term" value="C:EKC/KEOPS complex"/>
    <property type="evidence" value="ECO:0007669"/>
    <property type="project" value="TreeGrafter"/>
</dbReference>
<keyword evidence="23" id="KW-0539">Nucleus</keyword>
<dbReference type="PhylomeDB" id="A0A060T423"/>
<keyword evidence="9" id="KW-0158">Chromosome</keyword>
<evidence type="ECO:0000256" key="27">
    <source>
        <dbReference type="ARBA" id="ARBA00048679"/>
    </source>
</evidence>
<evidence type="ECO:0000256" key="24">
    <source>
        <dbReference type="ARBA" id="ARBA00030980"/>
    </source>
</evidence>
<accession>A0A060T423</accession>
<dbReference type="GO" id="GO:0016787">
    <property type="term" value="F:hydrolase activity"/>
    <property type="evidence" value="ECO:0007669"/>
    <property type="project" value="UniProtKB-KW"/>
</dbReference>
<dbReference type="SUPFAM" id="SSF56112">
    <property type="entry name" value="Protein kinase-like (PK-like)"/>
    <property type="match status" value="1"/>
</dbReference>
<evidence type="ECO:0000256" key="4">
    <source>
        <dbReference type="ARBA" id="ARBA00010630"/>
    </source>
</evidence>
<keyword evidence="11" id="KW-0723">Serine/threonine-protein kinase</keyword>
<dbReference type="EC" id="2.7.11.1" evidence="6"/>
<dbReference type="PROSITE" id="PS50011">
    <property type="entry name" value="PROTEIN_KINASE_DOM"/>
    <property type="match status" value="1"/>
</dbReference>
<evidence type="ECO:0000313" key="29">
    <source>
        <dbReference type="EMBL" id="CDP35559.1"/>
    </source>
</evidence>
<name>A0A060T423_BLAAD</name>